<proteinExistence type="predicted"/>
<gene>
    <name evidence="1" type="ORF">SADFL11_3115</name>
</gene>
<evidence type="ECO:0000313" key="1">
    <source>
        <dbReference type="EMBL" id="EEE45826.1"/>
    </source>
</evidence>
<dbReference type="InterPro" id="IPR011990">
    <property type="entry name" value="TPR-like_helical_dom_sf"/>
</dbReference>
<sequence>MTLDLQALVPEADTADMVTGVDHADRTAARALALLDQGDFAAASNACDPAIRALPLWHMPYFIKALALHGLGDCLTAVDLFLQSARCNPYFGAAYDNAAQICLDRGLRAQALEIALAMERHAPGQADNRFRIGSLYLLDGDYKTAQGWMDAGLNSPVPQRLSRMLDYGVVSRSRLELDRNQIAHLCNAGQLHEDYQTVELSFAQALRDYPEERTGTIAADDWDLPDNILSRLAPYYRRMLHLAPCPRLAGPAVNPALEINSIVDAYFEKPEPFNYVVVDDLLTADAVAILIRYFNLSTIWHNDSQKGRNYIGAYRDMGLMTPLVDQIIGELQDTFDAIVGALRLREIWAYRLVGGATAIGAHADFSETNINVWLTPDAANLRPGTGGLTLYEAQSPGDWGFKDYNDDPDKIAKRIANARKIDIPYRLNRATIFNSAMFHASQPTYFANGFTNNRINLTFLYGER</sequence>
<accession>A0A5E8H1H8</accession>
<dbReference type="EMBL" id="ACCU02000003">
    <property type="protein sequence ID" value="EEE45826.1"/>
    <property type="molecule type" value="Genomic_DNA"/>
</dbReference>
<protein>
    <recommendedName>
        <fullName evidence="3">Tetratricopeptide repeat protein</fullName>
    </recommendedName>
</protein>
<organism evidence="1 2">
    <name type="scientific">Roseibium alexandrii (strain DSM 17067 / NCIMB 14079 / DFL-11)</name>
    <name type="common">Labrenzia alexandrii</name>
    <dbReference type="NCBI Taxonomy" id="244592"/>
    <lineage>
        <taxon>Bacteria</taxon>
        <taxon>Pseudomonadati</taxon>
        <taxon>Pseudomonadota</taxon>
        <taxon>Alphaproteobacteria</taxon>
        <taxon>Hyphomicrobiales</taxon>
        <taxon>Stappiaceae</taxon>
        <taxon>Roseibium</taxon>
    </lineage>
</organism>
<reference evidence="1 2" key="1">
    <citation type="submission" date="2008-01" db="EMBL/GenBank/DDBJ databases">
        <authorList>
            <person name="Wagner-Dobler I."/>
            <person name="Ferriera S."/>
            <person name="Johnson J."/>
            <person name="Kravitz S."/>
            <person name="Beeson K."/>
            <person name="Sutton G."/>
            <person name="Rogers Y.-H."/>
            <person name="Friedman R."/>
            <person name="Frazier M."/>
            <person name="Venter J.C."/>
        </authorList>
    </citation>
    <scope>NUCLEOTIDE SEQUENCE [LARGE SCALE GENOMIC DNA]</scope>
    <source>
        <strain evidence="2">DSM 17067 / NCIMB 14079 / DFL-11</strain>
    </source>
</reference>
<dbReference type="Gene3D" id="1.25.40.10">
    <property type="entry name" value="Tetratricopeptide repeat domain"/>
    <property type="match status" value="1"/>
</dbReference>
<dbReference type="AlphaFoldDB" id="A0A5E8H1H8"/>
<dbReference type="RefSeq" id="WP_008194044.1">
    <property type="nucleotide sequence ID" value="NZ_CM011002.1"/>
</dbReference>
<comment type="caution">
    <text evidence="1">The sequence shown here is derived from an EMBL/GenBank/DDBJ whole genome shotgun (WGS) entry which is preliminary data.</text>
</comment>
<dbReference type="Proteomes" id="UP000004703">
    <property type="component" value="Chromosome"/>
</dbReference>
<dbReference type="SUPFAM" id="SSF48452">
    <property type="entry name" value="TPR-like"/>
    <property type="match status" value="1"/>
</dbReference>
<evidence type="ECO:0008006" key="3">
    <source>
        <dbReference type="Google" id="ProtNLM"/>
    </source>
</evidence>
<name>A0A5E8H1H8_ROSAD</name>
<evidence type="ECO:0000313" key="2">
    <source>
        <dbReference type="Proteomes" id="UP000004703"/>
    </source>
</evidence>
<reference evidence="1 2" key="2">
    <citation type="submission" date="2013-04" db="EMBL/GenBank/DDBJ databases">
        <authorList>
            <person name="Fiebig A."/>
            <person name="Pradella S."/>
            <person name="Wagner-Doebler I."/>
        </authorList>
    </citation>
    <scope>NUCLEOTIDE SEQUENCE [LARGE SCALE GENOMIC DNA]</scope>
    <source>
        <strain evidence="2">DSM 17067 / NCIMB 14079 / DFL-11</strain>
    </source>
</reference>